<dbReference type="AlphaFoldDB" id="A0AAD7G083"/>
<gene>
    <name evidence="2" type="ORF">FB45DRAFT_893744</name>
</gene>
<evidence type="ECO:0000256" key="1">
    <source>
        <dbReference type="SAM" id="MobiDB-lite"/>
    </source>
</evidence>
<protein>
    <submittedName>
        <fullName evidence="2">Uncharacterized protein</fullName>
    </submittedName>
</protein>
<name>A0AAD7G083_9AGAR</name>
<evidence type="ECO:0000313" key="3">
    <source>
        <dbReference type="Proteomes" id="UP001221142"/>
    </source>
</evidence>
<evidence type="ECO:0000313" key="2">
    <source>
        <dbReference type="EMBL" id="KAJ7647553.1"/>
    </source>
</evidence>
<accession>A0AAD7G083</accession>
<comment type="caution">
    <text evidence="2">The sequence shown here is derived from an EMBL/GenBank/DDBJ whole genome shotgun (WGS) entry which is preliminary data.</text>
</comment>
<dbReference type="Proteomes" id="UP001221142">
    <property type="component" value="Unassembled WGS sequence"/>
</dbReference>
<organism evidence="2 3">
    <name type="scientific">Roridomyces roridus</name>
    <dbReference type="NCBI Taxonomy" id="1738132"/>
    <lineage>
        <taxon>Eukaryota</taxon>
        <taxon>Fungi</taxon>
        <taxon>Dikarya</taxon>
        <taxon>Basidiomycota</taxon>
        <taxon>Agaricomycotina</taxon>
        <taxon>Agaricomycetes</taxon>
        <taxon>Agaricomycetidae</taxon>
        <taxon>Agaricales</taxon>
        <taxon>Marasmiineae</taxon>
        <taxon>Mycenaceae</taxon>
        <taxon>Roridomyces</taxon>
    </lineage>
</organism>
<proteinExistence type="predicted"/>
<feature type="region of interest" description="Disordered" evidence="1">
    <location>
        <begin position="142"/>
        <end position="225"/>
    </location>
</feature>
<sequence length="225" mass="24472">MPANVIANFGVLDELVQVIYQGMDKFVLLSDVSNGKWNVHLGLTGSEGRWWSGSWRDVEVFAFLGKSATDTLVESFAKQLANAIIEGELYVEKGERYQLTLNPTSDKPKHVALQEMSSKEAACYAADVFAVIALQAQSRQSRLNPSPLSFSDPPSSSGAGKRKAPADDGQPVTTGRSRKGETAVQRHASPEQIANPAPVARPLKGASLANPNKKARKFQRIEYDD</sequence>
<feature type="compositionally biased region" description="Low complexity" evidence="1">
    <location>
        <begin position="145"/>
        <end position="157"/>
    </location>
</feature>
<reference evidence="2" key="1">
    <citation type="submission" date="2023-03" db="EMBL/GenBank/DDBJ databases">
        <title>Massive genome expansion in bonnet fungi (Mycena s.s.) driven by repeated elements and novel gene families across ecological guilds.</title>
        <authorList>
            <consortium name="Lawrence Berkeley National Laboratory"/>
            <person name="Harder C.B."/>
            <person name="Miyauchi S."/>
            <person name="Viragh M."/>
            <person name="Kuo A."/>
            <person name="Thoen E."/>
            <person name="Andreopoulos B."/>
            <person name="Lu D."/>
            <person name="Skrede I."/>
            <person name="Drula E."/>
            <person name="Henrissat B."/>
            <person name="Morin E."/>
            <person name="Kohler A."/>
            <person name="Barry K."/>
            <person name="LaButti K."/>
            <person name="Morin E."/>
            <person name="Salamov A."/>
            <person name="Lipzen A."/>
            <person name="Mereny Z."/>
            <person name="Hegedus B."/>
            <person name="Baldrian P."/>
            <person name="Stursova M."/>
            <person name="Weitz H."/>
            <person name="Taylor A."/>
            <person name="Grigoriev I.V."/>
            <person name="Nagy L.G."/>
            <person name="Martin F."/>
            <person name="Kauserud H."/>
        </authorList>
    </citation>
    <scope>NUCLEOTIDE SEQUENCE</scope>
    <source>
        <strain evidence="2">9284</strain>
    </source>
</reference>
<keyword evidence="3" id="KW-1185">Reference proteome</keyword>
<dbReference type="EMBL" id="JARKIF010000002">
    <property type="protein sequence ID" value="KAJ7647553.1"/>
    <property type="molecule type" value="Genomic_DNA"/>
</dbReference>